<dbReference type="InterPro" id="IPR010921">
    <property type="entry name" value="Trp_repressor/repl_initiator"/>
</dbReference>
<dbReference type="InterPro" id="IPR002514">
    <property type="entry name" value="Transposase_8"/>
</dbReference>
<proteinExistence type="predicted"/>
<dbReference type="AlphaFoldDB" id="A0A9X7P5P1"/>
<sequence length="84" mass="9754">MSVRKKYPTDFKAKVVLEILKEEESISQLSSEYGIHPSILNRWRNMVVEKLSSFKKGLTVFINKVYDLKVATGLNYLLEKLLSF</sequence>
<reference evidence="1 2" key="1">
    <citation type="submission" date="2018-03" db="EMBL/GenBank/DDBJ databases">
        <title>Genome sequence of Moorella stamsii DSM 26217.</title>
        <authorList>
            <person name="Poehlein A."/>
            <person name="Daniel R."/>
        </authorList>
    </citation>
    <scope>NUCLEOTIDE SEQUENCE [LARGE SCALE GENOMIC DNA]</scope>
    <source>
        <strain evidence="2">DSM 26217</strain>
    </source>
</reference>
<dbReference type="GO" id="GO:0006313">
    <property type="term" value="P:DNA transposition"/>
    <property type="evidence" value="ECO:0007669"/>
    <property type="project" value="InterPro"/>
</dbReference>
<dbReference type="GO" id="GO:0043565">
    <property type="term" value="F:sequence-specific DNA binding"/>
    <property type="evidence" value="ECO:0007669"/>
    <property type="project" value="InterPro"/>
</dbReference>
<name>A0A9X7P5P1_9FIRM</name>
<evidence type="ECO:0000313" key="2">
    <source>
        <dbReference type="Proteomes" id="UP000239430"/>
    </source>
</evidence>
<keyword evidence="2" id="KW-1185">Reference proteome</keyword>
<dbReference type="InterPro" id="IPR036388">
    <property type="entry name" value="WH-like_DNA-bd_sf"/>
</dbReference>
<protein>
    <submittedName>
        <fullName evidence="1">Transposase</fullName>
    </submittedName>
</protein>
<dbReference type="GO" id="GO:0004803">
    <property type="term" value="F:transposase activity"/>
    <property type="evidence" value="ECO:0007669"/>
    <property type="project" value="InterPro"/>
</dbReference>
<dbReference type="EMBL" id="PVXL01000050">
    <property type="protein sequence ID" value="PRR71727.1"/>
    <property type="molecule type" value="Genomic_DNA"/>
</dbReference>
<organism evidence="1 2">
    <name type="scientific">Neomoorella stamsii</name>
    <dbReference type="NCBI Taxonomy" id="1266720"/>
    <lineage>
        <taxon>Bacteria</taxon>
        <taxon>Bacillati</taxon>
        <taxon>Bacillota</taxon>
        <taxon>Clostridia</taxon>
        <taxon>Neomoorellales</taxon>
        <taxon>Neomoorellaceae</taxon>
        <taxon>Neomoorella</taxon>
    </lineage>
</organism>
<dbReference type="Gene3D" id="1.10.10.10">
    <property type="entry name" value="Winged helix-like DNA-binding domain superfamily/Winged helix DNA-binding domain"/>
    <property type="match status" value="1"/>
</dbReference>
<dbReference type="Pfam" id="PF01527">
    <property type="entry name" value="HTH_Tnp_1"/>
    <property type="match status" value="1"/>
</dbReference>
<evidence type="ECO:0000313" key="1">
    <source>
        <dbReference type="EMBL" id="PRR71727.1"/>
    </source>
</evidence>
<comment type="caution">
    <text evidence="1">The sequence shown here is derived from an EMBL/GenBank/DDBJ whole genome shotgun (WGS) entry which is preliminary data.</text>
</comment>
<dbReference type="SUPFAM" id="SSF48295">
    <property type="entry name" value="TrpR-like"/>
    <property type="match status" value="1"/>
</dbReference>
<accession>A0A9X7P5P1</accession>
<gene>
    <name evidence="1" type="ORF">MOST_22940</name>
</gene>
<dbReference type="Proteomes" id="UP000239430">
    <property type="component" value="Unassembled WGS sequence"/>
</dbReference>